<dbReference type="Pfam" id="PF05395">
    <property type="entry name" value="DARPP-32"/>
    <property type="match status" value="1"/>
</dbReference>
<dbReference type="GO" id="GO:0005737">
    <property type="term" value="C:cytoplasm"/>
    <property type="evidence" value="ECO:0007669"/>
    <property type="project" value="UniProtKB-SubCell"/>
</dbReference>
<evidence type="ECO:0000256" key="2">
    <source>
        <dbReference type="ARBA" id="ARBA00004496"/>
    </source>
</evidence>
<evidence type="ECO:0000256" key="4">
    <source>
        <dbReference type="ARBA" id="ARBA00020090"/>
    </source>
</evidence>
<comment type="function">
    <text evidence="1">Inhibitor of protein-phosphatase 1.</text>
</comment>
<evidence type="ECO:0000256" key="5">
    <source>
        <dbReference type="ARBA" id="ARBA00022490"/>
    </source>
</evidence>
<dbReference type="AlphaFoldDB" id="A0AAD1SIP3"/>
<evidence type="ECO:0000256" key="9">
    <source>
        <dbReference type="ARBA" id="ARBA00030254"/>
    </source>
</evidence>
<evidence type="ECO:0000256" key="6">
    <source>
        <dbReference type="ARBA" id="ARBA00022553"/>
    </source>
</evidence>
<reference evidence="11" key="1">
    <citation type="submission" date="2022-03" db="EMBL/GenBank/DDBJ databases">
        <authorList>
            <person name="Alioto T."/>
            <person name="Alioto T."/>
            <person name="Gomez Garrido J."/>
        </authorList>
    </citation>
    <scope>NUCLEOTIDE SEQUENCE</scope>
</reference>
<dbReference type="EMBL" id="OW240917">
    <property type="protein sequence ID" value="CAH2302289.1"/>
    <property type="molecule type" value="Genomic_DNA"/>
</dbReference>
<comment type="subcellular location">
    <subcellularLocation>
        <location evidence="2">Cytoplasm</location>
    </subcellularLocation>
</comment>
<feature type="region of interest" description="Disordered" evidence="10">
    <location>
        <begin position="89"/>
        <end position="141"/>
    </location>
</feature>
<dbReference type="GO" id="GO:0004864">
    <property type="term" value="F:protein phosphatase inhibitor activity"/>
    <property type="evidence" value="ECO:0007669"/>
    <property type="project" value="UniProtKB-KW"/>
</dbReference>
<keyword evidence="5" id="KW-0963">Cytoplasm</keyword>
<organism evidence="11 12">
    <name type="scientific">Pelobates cultripes</name>
    <name type="common">Western spadefoot toad</name>
    <dbReference type="NCBI Taxonomy" id="61616"/>
    <lineage>
        <taxon>Eukaryota</taxon>
        <taxon>Metazoa</taxon>
        <taxon>Chordata</taxon>
        <taxon>Craniata</taxon>
        <taxon>Vertebrata</taxon>
        <taxon>Euteleostomi</taxon>
        <taxon>Amphibia</taxon>
        <taxon>Batrachia</taxon>
        <taxon>Anura</taxon>
        <taxon>Pelobatoidea</taxon>
        <taxon>Pelobatidae</taxon>
        <taxon>Pelobates</taxon>
    </lineage>
</organism>
<evidence type="ECO:0000256" key="1">
    <source>
        <dbReference type="ARBA" id="ARBA00002900"/>
    </source>
</evidence>
<dbReference type="PANTHER" id="PTHR15417:SF2">
    <property type="entry name" value="PROTEIN PHOSPHATASE 1 REGULATORY SUBUNIT 1B"/>
    <property type="match status" value="1"/>
</dbReference>
<evidence type="ECO:0000313" key="12">
    <source>
        <dbReference type="Proteomes" id="UP001295444"/>
    </source>
</evidence>
<evidence type="ECO:0000313" key="11">
    <source>
        <dbReference type="EMBL" id="CAH2302290.1"/>
    </source>
</evidence>
<sequence>MEPKGRKKIQFSVSAPPTQLDPRSVEMIRRRRPTPATLFRVSEPQSPDEDSTSHQTADSQLLKTKRPNPCAYIPPSIKAVQRIVQSHLASLGTLGDDDDDDEEEEEEETGSGAEEPEDCIMEDRVEQSKLGDVSPPSRSLETLLHNTLLEEKAEITEQEEDTQNDTKCDTQIACVTQP</sequence>
<feature type="compositionally biased region" description="Polar residues" evidence="10">
    <location>
        <begin position="53"/>
        <end position="62"/>
    </location>
</feature>
<feature type="region of interest" description="Disordered" evidence="10">
    <location>
        <begin position="1"/>
        <end position="73"/>
    </location>
</feature>
<evidence type="ECO:0000256" key="8">
    <source>
        <dbReference type="ARBA" id="ARBA00029874"/>
    </source>
</evidence>
<feature type="compositionally biased region" description="Acidic residues" evidence="10">
    <location>
        <begin position="95"/>
        <end position="120"/>
    </location>
</feature>
<gene>
    <name evidence="11" type="ORF">PECUL_23A009683</name>
</gene>
<evidence type="ECO:0000256" key="3">
    <source>
        <dbReference type="ARBA" id="ARBA00007775"/>
    </source>
</evidence>
<proteinExistence type="inferred from homology"/>
<dbReference type="EMBL" id="OW240917">
    <property type="protein sequence ID" value="CAH2302290.1"/>
    <property type="molecule type" value="Genomic_DNA"/>
</dbReference>
<dbReference type="GO" id="GO:0035556">
    <property type="term" value="P:intracellular signal transduction"/>
    <property type="evidence" value="ECO:0007669"/>
    <property type="project" value="TreeGrafter"/>
</dbReference>
<keyword evidence="12" id="KW-1185">Reference proteome</keyword>
<protein>
    <recommendedName>
        <fullName evidence="4">Protein phosphatase 1 regulatory subunit 1B</fullName>
    </recommendedName>
    <alternativeName>
        <fullName evidence="8">DARPP-32</fullName>
    </alternativeName>
    <alternativeName>
        <fullName evidence="9">Dopamine- and cAMP-regulated neuronal phosphoprotein</fullName>
    </alternativeName>
</protein>
<dbReference type="InterPro" id="IPR008466">
    <property type="entry name" value="PPP1R1A/B/C"/>
</dbReference>
<dbReference type="PANTHER" id="PTHR15417">
    <property type="entry name" value="PROTEIN PHOSPHATASE INHIBITOR AND DOPAMINE- AND CAMP-REGULATED NEURONAL PHOSPHOPROTEIN"/>
    <property type="match status" value="1"/>
</dbReference>
<name>A0AAD1SIP3_PELCU</name>
<dbReference type="Proteomes" id="UP001295444">
    <property type="component" value="Chromosome 06"/>
</dbReference>
<keyword evidence="6" id="KW-0597">Phosphoprotein</keyword>
<feature type="region of interest" description="Disordered" evidence="10">
    <location>
        <begin position="155"/>
        <end position="178"/>
    </location>
</feature>
<comment type="similarity">
    <text evidence="3">Belongs to the protein phosphatase inhibitor 1 family.</text>
</comment>
<keyword evidence="7" id="KW-0650">Protein phosphatase inhibitor</keyword>
<evidence type="ECO:0000256" key="10">
    <source>
        <dbReference type="SAM" id="MobiDB-lite"/>
    </source>
</evidence>
<evidence type="ECO:0000256" key="7">
    <source>
        <dbReference type="ARBA" id="ARBA00023272"/>
    </source>
</evidence>
<accession>A0AAD1SIP3</accession>